<keyword evidence="2 8" id="KW-0812">Transmembrane</keyword>
<dbReference type="GO" id="GO:0005886">
    <property type="term" value="C:plasma membrane"/>
    <property type="evidence" value="ECO:0007669"/>
    <property type="project" value="UniProtKB-SubCell"/>
</dbReference>
<keyword evidence="6 8" id="KW-0472">Membrane</keyword>
<evidence type="ECO:0000259" key="9">
    <source>
        <dbReference type="PROSITE" id="PS50893"/>
    </source>
</evidence>
<evidence type="ECO:0000256" key="4">
    <source>
        <dbReference type="ARBA" id="ARBA00022840"/>
    </source>
</evidence>
<evidence type="ECO:0000256" key="7">
    <source>
        <dbReference type="SAM" id="MobiDB-lite"/>
    </source>
</evidence>
<dbReference type="InterPro" id="IPR017871">
    <property type="entry name" value="ABC_transporter-like_CS"/>
</dbReference>
<dbReference type="InterPro" id="IPR011527">
    <property type="entry name" value="ABC1_TM_dom"/>
</dbReference>
<dbReference type="EMBL" id="AXCZ01000067">
    <property type="protein sequence ID" value="KGM13092.1"/>
    <property type="molecule type" value="Genomic_DNA"/>
</dbReference>
<dbReference type="PANTHER" id="PTHR24221:SF654">
    <property type="entry name" value="ATP-BINDING CASSETTE SUB-FAMILY B MEMBER 6"/>
    <property type="match status" value="1"/>
</dbReference>
<evidence type="ECO:0000256" key="2">
    <source>
        <dbReference type="ARBA" id="ARBA00022692"/>
    </source>
</evidence>
<keyword evidence="5 8" id="KW-1133">Transmembrane helix</keyword>
<dbReference type="GO" id="GO:0005524">
    <property type="term" value="F:ATP binding"/>
    <property type="evidence" value="ECO:0007669"/>
    <property type="project" value="UniProtKB-KW"/>
</dbReference>
<dbReference type="InterPro" id="IPR036640">
    <property type="entry name" value="ABC1_TM_sf"/>
</dbReference>
<feature type="transmembrane region" description="Helical" evidence="8">
    <location>
        <begin position="278"/>
        <end position="305"/>
    </location>
</feature>
<dbReference type="InterPro" id="IPR039421">
    <property type="entry name" value="Type_1_exporter"/>
</dbReference>
<dbReference type="Pfam" id="PF00664">
    <property type="entry name" value="ABC_membrane"/>
    <property type="match status" value="1"/>
</dbReference>
<evidence type="ECO:0000256" key="5">
    <source>
        <dbReference type="ARBA" id="ARBA00022989"/>
    </source>
</evidence>
<name>A0A0A0BZF7_9CELL</name>
<dbReference type="PROSITE" id="PS50929">
    <property type="entry name" value="ABC_TM1F"/>
    <property type="match status" value="1"/>
</dbReference>
<feature type="region of interest" description="Disordered" evidence="7">
    <location>
        <begin position="550"/>
        <end position="584"/>
    </location>
</feature>
<feature type="transmembrane region" description="Helical" evidence="8">
    <location>
        <begin position="241"/>
        <end position="266"/>
    </location>
</feature>
<dbReference type="PROSITE" id="PS50893">
    <property type="entry name" value="ABC_TRANSPORTER_2"/>
    <property type="match status" value="1"/>
</dbReference>
<dbReference type="InterPro" id="IPR003593">
    <property type="entry name" value="AAA+_ATPase"/>
</dbReference>
<comment type="caution">
    <text evidence="11">The sequence shown here is derived from an EMBL/GenBank/DDBJ whole genome shotgun (WGS) entry which is preliminary data.</text>
</comment>
<evidence type="ECO:0000259" key="10">
    <source>
        <dbReference type="PROSITE" id="PS50929"/>
    </source>
</evidence>
<protein>
    <submittedName>
        <fullName evidence="11">ABC transporter</fullName>
    </submittedName>
</protein>
<dbReference type="Proteomes" id="UP000054314">
    <property type="component" value="Unassembled WGS sequence"/>
</dbReference>
<evidence type="ECO:0000256" key="8">
    <source>
        <dbReference type="SAM" id="Phobius"/>
    </source>
</evidence>
<accession>A0A0A0BZF7</accession>
<reference evidence="11 12" key="1">
    <citation type="submission" date="2013-08" db="EMBL/GenBank/DDBJ databases">
        <title>Genome sequencing of Cellulomonas bogoriensis 69B4.</title>
        <authorList>
            <person name="Chen F."/>
            <person name="Li Y."/>
            <person name="Wang G."/>
        </authorList>
    </citation>
    <scope>NUCLEOTIDE SEQUENCE [LARGE SCALE GENOMIC DNA]</scope>
    <source>
        <strain evidence="11 12">69B4</strain>
    </source>
</reference>
<dbReference type="SUPFAM" id="SSF90123">
    <property type="entry name" value="ABC transporter transmembrane region"/>
    <property type="match status" value="1"/>
</dbReference>
<dbReference type="PANTHER" id="PTHR24221">
    <property type="entry name" value="ATP-BINDING CASSETTE SUB-FAMILY B"/>
    <property type="match status" value="1"/>
</dbReference>
<feature type="domain" description="ABC transporter" evidence="9">
    <location>
        <begin position="340"/>
        <end position="575"/>
    </location>
</feature>
<dbReference type="GO" id="GO:0034775">
    <property type="term" value="P:glutathione transmembrane transport"/>
    <property type="evidence" value="ECO:0007669"/>
    <property type="project" value="InterPro"/>
</dbReference>
<dbReference type="InterPro" id="IPR027417">
    <property type="entry name" value="P-loop_NTPase"/>
</dbReference>
<gene>
    <name evidence="11" type="ORF">N869_16225</name>
</gene>
<evidence type="ECO:0000313" key="12">
    <source>
        <dbReference type="Proteomes" id="UP000054314"/>
    </source>
</evidence>
<dbReference type="RefSeq" id="WP_232229658.1">
    <property type="nucleotide sequence ID" value="NZ_AXCZ01000067.1"/>
</dbReference>
<keyword evidence="4" id="KW-0067">ATP-binding</keyword>
<evidence type="ECO:0000313" key="11">
    <source>
        <dbReference type="EMBL" id="KGM13092.1"/>
    </source>
</evidence>
<keyword evidence="3" id="KW-0547">Nucleotide-binding</keyword>
<evidence type="ECO:0000256" key="3">
    <source>
        <dbReference type="ARBA" id="ARBA00022741"/>
    </source>
</evidence>
<feature type="transmembrane region" description="Helical" evidence="8">
    <location>
        <begin position="22"/>
        <end position="48"/>
    </location>
</feature>
<dbReference type="NCBIfam" id="TIGR02868">
    <property type="entry name" value="CydC"/>
    <property type="match status" value="1"/>
</dbReference>
<dbReference type="PROSITE" id="PS00211">
    <property type="entry name" value="ABC_TRANSPORTER_1"/>
    <property type="match status" value="1"/>
</dbReference>
<sequence length="584" mass="59930">MTPHRDPLVQAVHLLDISWRRVALATVTGAGALGSAVALAAVSAWLIARASQMPPVMTLSMAAVAVRMFGITRGLLRYLERLLSHDLALRGMATLRTRIYTRLADGSADTLMRLRRGDLLARVGADVDMIGDVVVRGLMPLGVALVVSTGSVALLAAFFPAAGLALAACLLVAGAVAPLLAVHAVRTVQRDTARARAEVSAVSLTLLHGGPELTVSGRTDDVLAELDAAERALARAEDRGAAPAAVAAAVLPLATGLAVLSALVLGTPATTAGTLDPVLLAVVVLTPLAAFEAVSLLPAAGVQVLRSREAARRIMELVDGPTTTTDETVPAPGTGGRPVLRARDLRCAWPGGRSLLDGLDLDLEPGRSLAIVGPSGVGKTTLLLTLAGLLPPASGTVEVDGRPATARSRPPAVSLTAEDAHVFDTTVLENLRVARGDVTPAQARAAMAAVGAGPWLEALPLGLDTVLGSDAGRISGGERRRLLLARALLGPSPLLLLDEPTEHVDEGAADLLASLLRTDDGPAVGRGVLVVTHRLDGLEHADEIIVLEPDGSVRERGSPRAILGRSAPTATSGPGAPPEGEDRP</sequence>
<feature type="domain" description="ABC transmembrane type-1" evidence="10">
    <location>
        <begin position="23"/>
        <end position="306"/>
    </location>
</feature>
<dbReference type="SMART" id="SM00382">
    <property type="entry name" value="AAA"/>
    <property type="match status" value="1"/>
</dbReference>
<dbReference type="GO" id="GO:0140359">
    <property type="term" value="F:ABC-type transporter activity"/>
    <property type="evidence" value="ECO:0007669"/>
    <property type="project" value="InterPro"/>
</dbReference>
<proteinExistence type="predicted"/>
<comment type="subcellular location">
    <subcellularLocation>
        <location evidence="1">Cell membrane</location>
        <topology evidence="1">Multi-pass membrane protein</topology>
    </subcellularLocation>
</comment>
<dbReference type="GO" id="GO:0016887">
    <property type="term" value="F:ATP hydrolysis activity"/>
    <property type="evidence" value="ECO:0007669"/>
    <property type="project" value="InterPro"/>
</dbReference>
<dbReference type="Gene3D" id="1.20.1560.10">
    <property type="entry name" value="ABC transporter type 1, transmembrane domain"/>
    <property type="match status" value="1"/>
</dbReference>
<dbReference type="Gene3D" id="3.40.50.300">
    <property type="entry name" value="P-loop containing nucleotide triphosphate hydrolases"/>
    <property type="match status" value="1"/>
</dbReference>
<dbReference type="Pfam" id="PF00005">
    <property type="entry name" value="ABC_tran"/>
    <property type="match status" value="1"/>
</dbReference>
<feature type="transmembrane region" description="Helical" evidence="8">
    <location>
        <begin position="138"/>
        <end position="159"/>
    </location>
</feature>
<dbReference type="GO" id="GO:0034040">
    <property type="term" value="F:ATPase-coupled lipid transmembrane transporter activity"/>
    <property type="evidence" value="ECO:0007669"/>
    <property type="project" value="TreeGrafter"/>
</dbReference>
<dbReference type="SUPFAM" id="SSF52540">
    <property type="entry name" value="P-loop containing nucleoside triphosphate hydrolases"/>
    <property type="match status" value="1"/>
</dbReference>
<dbReference type="InterPro" id="IPR003439">
    <property type="entry name" value="ABC_transporter-like_ATP-bd"/>
</dbReference>
<evidence type="ECO:0000256" key="1">
    <source>
        <dbReference type="ARBA" id="ARBA00004651"/>
    </source>
</evidence>
<dbReference type="InterPro" id="IPR014223">
    <property type="entry name" value="ABC_CydC/D"/>
</dbReference>
<evidence type="ECO:0000256" key="6">
    <source>
        <dbReference type="ARBA" id="ARBA00023136"/>
    </source>
</evidence>
<keyword evidence="12" id="KW-1185">Reference proteome</keyword>
<dbReference type="AlphaFoldDB" id="A0A0A0BZF7"/>
<organism evidence="11 12">
    <name type="scientific">Cellulomonas bogoriensis 69B4 = DSM 16987</name>
    <dbReference type="NCBI Taxonomy" id="1386082"/>
    <lineage>
        <taxon>Bacteria</taxon>
        <taxon>Bacillati</taxon>
        <taxon>Actinomycetota</taxon>
        <taxon>Actinomycetes</taxon>
        <taxon>Micrococcales</taxon>
        <taxon>Cellulomonadaceae</taxon>
        <taxon>Cellulomonas</taxon>
    </lineage>
</organism>
<feature type="transmembrane region" description="Helical" evidence="8">
    <location>
        <begin position="165"/>
        <end position="185"/>
    </location>
</feature>
<dbReference type="GO" id="GO:0045454">
    <property type="term" value="P:cell redox homeostasis"/>
    <property type="evidence" value="ECO:0007669"/>
    <property type="project" value="InterPro"/>
</dbReference>